<sequence length="142" mass="15204">MITLETTTIYKENRLHDLAYLGIRLALGAIFIVHGYAKLDAGFAGFLGRLGLPVEMQIPIALAEIVPGVLLIAGVITRISASILSAIMLGAIFYVKKPTELTGQAGFELELILLVSSLLLVAVGAGKFSSSHTLKKLPRFLK</sequence>
<dbReference type="EMBL" id="CAJNAQ010000005">
    <property type="protein sequence ID" value="CAE6498796.1"/>
    <property type="molecule type" value="Genomic_DNA"/>
</dbReference>
<dbReference type="PANTHER" id="PTHR33452">
    <property type="entry name" value="OXIDOREDUCTASE CATD-RELATED"/>
    <property type="match status" value="1"/>
</dbReference>
<proteinExistence type="predicted"/>
<gene>
    <name evidence="7" type="ORF">NUZ5A_50829</name>
</gene>
<organism evidence="7 8">
    <name type="scientific">Candidatus Nitrosotenuis uzonensis</name>
    <dbReference type="NCBI Taxonomy" id="1407055"/>
    <lineage>
        <taxon>Archaea</taxon>
        <taxon>Nitrososphaerota</taxon>
        <taxon>Candidatus Nitrosotenuis</taxon>
    </lineage>
</organism>
<feature type="transmembrane region" description="Helical" evidence="6">
    <location>
        <begin position="69"/>
        <end position="95"/>
    </location>
</feature>
<reference evidence="7" key="1">
    <citation type="submission" date="2021-02" db="EMBL/GenBank/DDBJ databases">
        <authorList>
            <person name="Han P."/>
        </authorList>
    </citation>
    <scope>NUCLEOTIDE SEQUENCE</scope>
    <source>
        <strain evidence="7">Candidatus Nitrosotenuis uzonensis 5A</strain>
    </source>
</reference>
<evidence type="ECO:0000256" key="2">
    <source>
        <dbReference type="ARBA" id="ARBA00022475"/>
    </source>
</evidence>
<dbReference type="RefSeq" id="WP_205100026.1">
    <property type="nucleotide sequence ID" value="NZ_CAJNAQ010000005.1"/>
</dbReference>
<comment type="caution">
    <text evidence="7">The sequence shown here is derived from an EMBL/GenBank/DDBJ whole genome shotgun (WGS) entry which is preliminary data.</text>
</comment>
<dbReference type="Pfam" id="PF07681">
    <property type="entry name" value="DoxX"/>
    <property type="match status" value="1"/>
</dbReference>
<dbReference type="PANTHER" id="PTHR33452:SF1">
    <property type="entry name" value="INNER MEMBRANE PROTEIN YPHA-RELATED"/>
    <property type="match status" value="1"/>
</dbReference>
<evidence type="ECO:0000256" key="6">
    <source>
        <dbReference type="SAM" id="Phobius"/>
    </source>
</evidence>
<dbReference type="AlphaFoldDB" id="A0A812F3L3"/>
<keyword evidence="4 6" id="KW-1133">Transmembrane helix</keyword>
<evidence type="ECO:0000313" key="7">
    <source>
        <dbReference type="EMBL" id="CAE6498796.1"/>
    </source>
</evidence>
<accession>A0A812F3L3</accession>
<dbReference type="InterPro" id="IPR051907">
    <property type="entry name" value="DoxX-like_oxidoreductase"/>
</dbReference>
<evidence type="ECO:0000256" key="1">
    <source>
        <dbReference type="ARBA" id="ARBA00004651"/>
    </source>
</evidence>
<feature type="transmembrane region" description="Helical" evidence="6">
    <location>
        <begin position="107"/>
        <end position="128"/>
    </location>
</feature>
<keyword evidence="2" id="KW-1003">Cell membrane</keyword>
<dbReference type="Proteomes" id="UP000655759">
    <property type="component" value="Unassembled WGS sequence"/>
</dbReference>
<evidence type="ECO:0000256" key="3">
    <source>
        <dbReference type="ARBA" id="ARBA00022692"/>
    </source>
</evidence>
<protein>
    <submittedName>
        <fullName evidence="7">DoxX family protein</fullName>
    </submittedName>
</protein>
<evidence type="ECO:0000256" key="4">
    <source>
        <dbReference type="ARBA" id="ARBA00022989"/>
    </source>
</evidence>
<comment type="subcellular location">
    <subcellularLocation>
        <location evidence="1">Cell membrane</location>
        <topology evidence="1">Multi-pass membrane protein</topology>
    </subcellularLocation>
</comment>
<dbReference type="GO" id="GO:0005886">
    <property type="term" value="C:plasma membrane"/>
    <property type="evidence" value="ECO:0007669"/>
    <property type="project" value="UniProtKB-SubCell"/>
</dbReference>
<feature type="transmembrane region" description="Helical" evidence="6">
    <location>
        <begin position="18"/>
        <end position="37"/>
    </location>
</feature>
<keyword evidence="3 6" id="KW-0812">Transmembrane</keyword>
<evidence type="ECO:0000313" key="8">
    <source>
        <dbReference type="Proteomes" id="UP000655759"/>
    </source>
</evidence>
<evidence type="ECO:0000256" key="5">
    <source>
        <dbReference type="ARBA" id="ARBA00023136"/>
    </source>
</evidence>
<name>A0A812F3L3_9ARCH</name>
<keyword evidence="5 6" id="KW-0472">Membrane</keyword>
<dbReference type="InterPro" id="IPR032808">
    <property type="entry name" value="DoxX"/>
</dbReference>